<organism evidence="2 3">
    <name type="scientific">Macleaya cordata</name>
    <name type="common">Five-seeded plume-poppy</name>
    <name type="synonym">Bocconia cordata</name>
    <dbReference type="NCBI Taxonomy" id="56857"/>
    <lineage>
        <taxon>Eukaryota</taxon>
        <taxon>Viridiplantae</taxon>
        <taxon>Streptophyta</taxon>
        <taxon>Embryophyta</taxon>
        <taxon>Tracheophyta</taxon>
        <taxon>Spermatophyta</taxon>
        <taxon>Magnoliopsida</taxon>
        <taxon>Ranunculales</taxon>
        <taxon>Papaveraceae</taxon>
        <taxon>Papaveroideae</taxon>
        <taxon>Macleaya</taxon>
    </lineage>
</organism>
<protein>
    <submittedName>
        <fullName evidence="2">Uncharacterized protein</fullName>
    </submittedName>
</protein>
<dbReference type="EMBL" id="MVGT01001847">
    <property type="protein sequence ID" value="OVA10727.1"/>
    <property type="molecule type" value="Genomic_DNA"/>
</dbReference>
<feature type="transmembrane region" description="Helical" evidence="1">
    <location>
        <begin position="20"/>
        <end position="43"/>
    </location>
</feature>
<accession>A0A200QK08</accession>
<evidence type="ECO:0000313" key="3">
    <source>
        <dbReference type="Proteomes" id="UP000195402"/>
    </source>
</evidence>
<reference evidence="2 3" key="1">
    <citation type="journal article" date="2017" name="Mol. Plant">
        <title>The Genome of Medicinal Plant Macleaya cordata Provides New Insights into Benzylisoquinoline Alkaloids Metabolism.</title>
        <authorList>
            <person name="Liu X."/>
            <person name="Liu Y."/>
            <person name="Huang P."/>
            <person name="Ma Y."/>
            <person name="Qing Z."/>
            <person name="Tang Q."/>
            <person name="Cao H."/>
            <person name="Cheng P."/>
            <person name="Zheng Y."/>
            <person name="Yuan Z."/>
            <person name="Zhou Y."/>
            <person name="Liu J."/>
            <person name="Tang Z."/>
            <person name="Zhuo Y."/>
            <person name="Zhang Y."/>
            <person name="Yu L."/>
            <person name="Huang J."/>
            <person name="Yang P."/>
            <person name="Peng Q."/>
            <person name="Zhang J."/>
            <person name="Jiang W."/>
            <person name="Zhang Z."/>
            <person name="Lin K."/>
            <person name="Ro D.K."/>
            <person name="Chen X."/>
            <person name="Xiong X."/>
            <person name="Shang Y."/>
            <person name="Huang S."/>
            <person name="Zeng J."/>
        </authorList>
    </citation>
    <scope>NUCLEOTIDE SEQUENCE [LARGE SCALE GENOMIC DNA]</scope>
    <source>
        <strain evidence="3">cv. BLH2017</strain>
        <tissue evidence="2">Root</tissue>
    </source>
</reference>
<dbReference type="Proteomes" id="UP000195402">
    <property type="component" value="Unassembled WGS sequence"/>
</dbReference>
<feature type="transmembrane region" description="Helical" evidence="1">
    <location>
        <begin position="49"/>
        <end position="71"/>
    </location>
</feature>
<evidence type="ECO:0000256" key="1">
    <source>
        <dbReference type="SAM" id="Phobius"/>
    </source>
</evidence>
<keyword evidence="1" id="KW-0472">Membrane</keyword>
<keyword evidence="3" id="KW-1185">Reference proteome</keyword>
<comment type="caution">
    <text evidence="2">The sequence shown here is derived from an EMBL/GenBank/DDBJ whole genome shotgun (WGS) entry which is preliminary data.</text>
</comment>
<proteinExistence type="predicted"/>
<dbReference type="InParanoid" id="A0A200QK08"/>
<sequence>MTYRLKHGDDTTRRSLDDRLGRSLGLQWVPTLVVSWMTTAAWATNDALFHSPVILSCTASLCVASLPFFPYQSPSLQMTPSPSFVAVFLARSLHCMLVAKVGIGWKLVFSRTACLFGIVYLGSSVLRLPIRAGVAWSTEGDGCWMTTCWRVSGVWFACVGGLPAMCGEPLARVPLQFFPKRRLGTRYGSCAAYLSKWHRCWSLAPFCLSPASRRRGTALDVGLVNP</sequence>
<gene>
    <name evidence="2" type="ORF">BVC80_645g47</name>
</gene>
<dbReference type="AlphaFoldDB" id="A0A200QK08"/>
<name>A0A200QK08_MACCD</name>
<keyword evidence="1" id="KW-0812">Transmembrane</keyword>
<keyword evidence="1" id="KW-1133">Transmembrane helix</keyword>
<evidence type="ECO:0000313" key="2">
    <source>
        <dbReference type="EMBL" id="OVA10727.1"/>
    </source>
</evidence>